<keyword evidence="1" id="KW-0472">Membrane</keyword>
<keyword evidence="1" id="KW-1133">Transmembrane helix</keyword>
<feature type="transmembrane region" description="Helical" evidence="1">
    <location>
        <begin position="364"/>
        <end position="383"/>
    </location>
</feature>
<dbReference type="OrthoDB" id="7573487at2"/>
<dbReference type="AlphaFoldDB" id="A0A1G9R5V3"/>
<evidence type="ECO:0000313" key="3">
    <source>
        <dbReference type="Proteomes" id="UP000199759"/>
    </source>
</evidence>
<feature type="transmembrane region" description="Helical" evidence="1">
    <location>
        <begin position="403"/>
        <end position="426"/>
    </location>
</feature>
<feature type="transmembrane region" description="Helical" evidence="1">
    <location>
        <begin position="433"/>
        <end position="454"/>
    </location>
</feature>
<keyword evidence="1" id="KW-0812">Transmembrane</keyword>
<dbReference type="EMBL" id="FNHG01000006">
    <property type="protein sequence ID" value="SDM18624.1"/>
    <property type="molecule type" value="Genomic_DNA"/>
</dbReference>
<dbReference type="Proteomes" id="UP000199759">
    <property type="component" value="Unassembled WGS sequence"/>
</dbReference>
<organism evidence="2 3">
    <name type="scientific">Maricaulis salignorans</name>
    <dbReference type="NCBI Taxonomy" id="144026"/>
    <lineage>
        <taxon>Bacteria</taxon>
        <taxon>Pseudomonadati</taxon>
        <taxon>Pseudomonadota</taxon>
        <taxon>Alphaproteobacteria</taxon>
        <taxon>Maricaulales</taxon>
        <taxon>Maricaulaceae</taxon>
        <taxon>Maricaulis</taxon>
    </lineage>
</organism>
<dbReference type="RefSeq" id="WP_143024070.1">
    <property type="nucleotide sequence ID" value="NZ_FNHG01000006.1"/>
</dbReference>
<proteinExistence type="predicted"/>
<evidence type="ECO:0000313" key="2">
    <source>
        <dbReference type="EMBL" id="SDM18624.1"/>
    </source>
</evidence>
<gene>
    <name evidence="2" type="ORF">SAMN04488568_10682</name>
</gene>
<keyword evidence="3" id="KW-1185">Reference proteome</keyword>
<name>A0A1G9R5V3_9PROT</name>
<evidence type="ECO:0000256" key="1">
    <source>
        <dbReference type="SAM" id="Phobius"/>
    </source>
</evidence>
<reference evidence="2 3" key="1">
    <citation type="submission" date="2016-10" db="EMBL/GenBank/DDBJ databases">
        <authorList>
            <person name="de Groot N.N."/>
        </authorList>
    </citation>
    <scope>NUCLEOTIDE SEQUENCE [LARGE SCALE GENOMIC DNA]</scope>
    <source>
        <strain evidence="2 3">DSM 16077</strain>
    </source>
</reference>
<feature type="transmembrane region" description="Helical" evidence="1">
    <location>
        <begin position="469"/>
        <end position="486"/>
    </location>
</feature>
<accession>A0A1G9R5V3</accession>
<protein>
    <submittedName>
        <fullName evidence="2">Uncharacterized protein</fullName>
    </submittedName>
</protein>
<sequence>MTDRSDTPQTGPWPFPNDHFAGWVPCATGHLSFGLFGRDSQFSTANVSGNGATPTRHVFIAQRRESHDLIIPAWLLRHVFRYHRVAADYFLIANTERALHPIHTVEGIKSFDDELGCLTGTIAIIIDQNANAYLNGKQSRALHNKRNRFYKSICREAEAAHQEYIHHRDPFGPKSIFTTFKTQIDGLADEGLSLVQFKFAVYRTGEIRIEPIESSFPLDGYEGDEDAGRSDYIRSMAEQAYYFAKDAGHRHYHHYHKQDNLIPITPASRSDDESWRRETMWSLVRAILSARRKHNIEHFSKASGISAYAASFQTHLGGHKRSEKSFTTFVKINVTTEYDLSFLNASLDSRREELSWARSNELQVFFASVGVLISVVGLWLAGAQWKAAADPYFYSWPISFDTAITFFVLYPEYIVITFIALWMLYLSRTISEIPWFSNTISTVMEFIDSFYYSITTYAYNLLNDFGERMVSILRIMMFVGVFIYSLQKSFSLNGMNIFHYISDLLPF</sequence>